<dbReference type="Proteomes" id="UP001239680">
    <property type="component" value="Unassembled WGS sequence"/>
</dbReference>
<dbReference type="RefSeq" id="WP_306680905.1">
    <property type="nucleotide sequence ID" value="NZ_JAVDBT010000011.1"/>
</dbReference>
<organism evidence="2 3">
    <name type="scientific">Pseudogemmobacter lacusdianii</name>
    <dbReference type="NCBI Taxonomy" id="3069608"/>
    <lineage>
        <taxon>Bacteria</taxon>
        <taxon>Pseudomonadati</taxon>
        <taxon>Pseudomonadota</taxon>
        <taxon>Alphaproteobacteria</taxon>
        <taxon>Rhodobacterales</taxon>
        <taxon>Paracoccaceae</taxon>
        <taxon>Pseudogemmobacter</taxon>
    </lineage>
</organism>
<feature type="transmembrane region" description="Helical" evidence="1">
    <location>
        <begin position="22"/>
        <end position="41"/>
    </location>
</feature>
<comment type="caution">
    <text evidence="2">The sequence shown here is derived from an EMBL/GenBank/DDBJ whole genome shotgun (WGS) entry which is preliminary data.</text>
</comment>
<evidence type="ECO:0008006" key="4">
    <source>
        <dbReference type="Google" id="ProtNLM"/>
    </source>
</evidence>
<gene>
    <name evidence="2" type="ORF">Q9295_12530</name>
</gene>
<evidence type="ECO:0000313" key="2">
    <source>
        <dbReference type="EMBL" id="MDQ2067200.1"/>
    </source>
</evidence>
<accession>A0ABU0W298</accession>
<evidence type="ECO:0000256" key="1">
    <source>
        <dbReference type="SAM" id="Phobius"/>
    </source>
</evidence>
<keyword evidence="1" id="KW-0812">Transmembrane</keyword>
<sequence>MTANEDAPWLADLACALSRARWIIVAPAVVGVALFLALGGWQGEPGLAAFLALALGLNGAAMAAWMLRLGLDSAFLPALARARGLEHQPVASTWRLLPEGVLPEGNTRMMRNLVTGRIADRSWQAGFLEIGRKQRNKGNTISIFRGQLVQVEAAPGAPDVILLPANRRPAAMSGGIGTLNWPQRAEFTWQSRRWQVFSPQDVGPEDLQHLQVMMAALPPLPRAVVLRAVVRANGWQHLVFANRNDLFRMGSLPTLWQPAEQVAERVFGNLTWAELVARAMVTQSD</sequence>
<proteinExistence type="predicted"/>
<name>A0ABU0W298_9RHOB</name>
<evidence type="ECO:0000313" key="3">
    <source>
        <dbReference type="Proteomes" id="UP001239680"/>
    </source>
</evidence>
<keyword evidence="1" id="KW-1133">Transmembrane helix</keyword>
<keyword evidence="3" id="KW-1185">Reference proteome</keyword>
<keyword evidence="1" id="KW-0472">Membrane</keyword>
<dbReference type="EMBL" id="JAVDBT010000011">
    <property type="protein sequence ID" value="MDQ2067200.1"/>
    <property type="molecule type" value="Genomic_DNA"/>
</dbReference>
<feature type="transmembrane region" description="Helical" evidence="1">
    <location>
        <begin position="47"/>
        <end position="67"/>
    </location>
</feature>
<reference evidence="2 3" key="1">
    <citation type="submission" date="2023-08" db="EMBL/GenBank/DDBJ databases">
        <title>Characterization of two Paracoccaceae strains isolated from Phycosphere and proposal of Xinfangfangia lacusdiani sp. nov.</title>
        <authorList>
            <person name="Deng Y."/>
            <person name="Zhang Y.Q."/>
        </authorList>
    </citation>
    <scope>NUCLEOTIDE SEQUENCE [LARGE SCALE GENOMIC DNA]</scope>
    <source>
        <strain evidence="2 3">CPCC 101601</strain>
    </source>
</reference>
<protein>
    <recommendedName>
        <fullName evidence="4">DUF3137 domain-containing protein</fullName>
    </recommendedName>
</protein>